<dbReference type="Gene3D" id="3.40.50.200">
    <property type="entry name" value="Peptidase S8/S53 domain"/>
    <property type="match status" value="1"/>
</dbReference>
<dbReference type="STRING" id="1280950.HJO_00555"/>
<protein>
    <recommendedName>
        <fullName evidence="2">Peptidase S8/S53 domain-containing protein</fullName>
    </recommendedName>
</protein>
<dbReference type="PATRIC" id="fig|1280950.3.peg.113"/>
<proteinExistence type="inferred from homology"/>
<dbReference type="GO" id="GO:0004252">
    <property type="term" value="F:serine-type endopeptidase activity"/>
    <property type="evidence" value="ECO:0007669"/>
    <property type="project" value="InterPro"/>
</dbReference>
<comment type="caution">
    <text evidence="1">Lacks conserved residue(s) required for the propagation of feature annotation.</text>
</comment>
<dbReference type="SUPFAM" id="SSF52743">
    <property type="entry name" value="Subtilisin-like"/>
    <property type="match status" value="1"/>
</dbReference>
<dbReference type="EMBL" id="ARYK01000001">
    <property type="protein sequence ID" value="KCZ93821.1"/>
    <property type="molecule type" value="Genomic_DNA"/>
</dbReference>
<dbReference type="eggNOG" id="COG1404">
    <property type="taxonomic scope" value="Bacteria"/>
</dbReference>
<evidence type="ECO:0000256" key="1">
    <source>
        <dbReference type="PROSITE-ProRule" id="PRU01240"/>
    </source>
</evidence>
<name>A0A059FTI2_9PROT</name>
<comment type="similarity">
    <text evidence="1">Belongs to the peptidase S8 family.</text>
</comment>
<evidence type="ECO:0000259" key="2">
    <source>
        <dbReference type="Pfam" id="PF00082"/>
    </source>
</evidence>
<organism evidence="3 4">
    <name type="scientific">Hyphomonas johnsonii MHS-2</name>
    <dbReference type="NCBI Taxonomy" id="1280950"/>
    <lineage>
        <taxon>Bacteria</taxon>
        <taxon>Pseudomonadati</taxon>
        <taxon>Pseudomonadota</taxon>
        <taxon>Alphaproteobacteria</taxon>
        <taxon>Hyphomonadales</taxon>
        <taxon>Hyphomonadaceae</taxon>
        <taxon>Hyphomonas</taxon>
    </lineage>
</organism>
<dbReference type="InterPro" id="IPR036852">
    <property type="entry name" value="Peptidase_S8/S53_dom_sf"/>
</dbReference>
<comment type="caution">
    <text evidence="3">The sequence shown here is derived from an EMBL/GenBank/DDBJ whole genome shotgun (WGS) entry which is preliminary data.</text>
</comment>
<dbReference type="InterPro" id="IPR000209">
    <property type="entry name" value="Peptidase_S8/S53_dom"/>
</dbReference>
<gene>
    <name evidence="3" type="ORF">HJO_00555</name>
</gene>
<dbReference type="Pfam" id="PF00082">
    <property type="entry name" value="Peptidase_S8"/>
    <property type="match status" value="1"/>
</dbReference>
<feature type="domain" description="Peptidase S8/S53" evidence="2">
    <location>
        <begin position="8"/>
        <end position="150"/>
    </location>
</feature>
<dbReference type="AlphaFoldDB" id="A0A059FTI2"/>
<keyword evidence="4" id="KW-1185">Reference proteome</keyword>
<reference evidence="3 4" key="1">
    <citation type="journal article" date="2014" name="Antonie Van Leeuwenhoek">
        <title>Hyphomonas beringensis sp. nov. and Hyphomonas chukchiensis sp. nov., isolated from surface seawater of the Bering Sea and Chukchi Sea.</title>
        <authorList>
            <person name="Li C."/>
            <person name="Lai Q."/>
            <person name="Li G."/>
            <person name="Dong C."/>
            <person name="Wang J."/>
            <person name="Liao Y."/>
            <person name="Shao Z."/>
        </authorList>
    </citation>
    <scope>NUCLEOTIDE SEQUENCE [LARGE SCALE GENOMIC DNA]</scope>
    <source>
        <strain evidence="3 4">MHS-2</strain>
    </source>
</reference>
<evidence type="ECO:0000313" key="3">
    <source>
        <dbReference type="EMBL" id="KCZ93821.1"/>
    </source>
</evidence>
<accession>A0A059FTI2</accession>
<dbReference type="PROSITE" id="PS51892">
    <property type="entry name" value="SUBTILASE"/>
    <property type="match status" value="1"/>
</dbReference>
<evidence type="ECO:0000313" key="4">
    <source>
        <dbReference type="Proteomes" id="UP000025171"/>
    </source>
</evidence>
<dbReference type="Proteomes" id="UP000025171">
    <property type="component" value="Unassembled WGS sequence"/>
</dbReference>
<sequence length="345" mass="37827">MDDRFGKSDTLAGIAVGNDGEGDADLGLNRVQVPSDCINALAIGACDSRESSWKRASYSSVGPGRSPGIVKPDLVDFGGALDRPFLTLGISSTPSLESTGGTSFATPSALRAAAGILAHFETNISPLSARALLVHGAECDEHDRKEVGWGRIPQSLDDIVICDDDTVRIVYQGSISPAKYQRVFVPMPDGLISGKVAITATICYKSRTDPHHPGNYTQAGLDVSFRPHDQKFSRAGQLHPDTKSFFGKNSAGLFEDEQRRDAWKWENCLHDSHTYMGKSLKNPCFDIHYNSRLEGRDFRPDVSLPYSMIISVRAKSIDDLYDQVVRKYATRLEPIRPSIEIPIRT</sequence>
<dbReference type="GO" id="GO:0006508">
    <property type="term" value="P:proteolysis"/>
    <property type="evidence" value="ECO:0007669"/>
    <property type="project" value="InterPro"/>
</dbReference>